<reference evidence="3" key="1">
    <citation type="submission" date="2019-12" db="EMBL/GenBank/DDBJ databases">
        <title>Complete genome of Terracaulis silvestris 0127_4.</title>
        <authorList>
            <person name="Vieira S."/>
            <person name="Riedel T."/>
            <person name="Sproer C."/>
            <person name="Pascual J."/>
            <person name="Boedeker C."/>
            <person name="Overmann J."/>
        </authorList>
    </citation>
    <scope>NUCLEOTIDE SEQUENCE [LARGE SCALE GENOMIC DNA]</scope>
    <source>
        <strain evidence="3">0127_4</strain>
    </source>
</reference>
<dbReference type="RefSeq" id="WP_158764894.1">
    <property type="nucleotide sequence ID" value="NZ_CP047045.1"/>
</dbReference>
<keyword evidence="1" id="KW-0812">Transmembrane</keyword>
<feature type="transmembrane region" description="Helical" evidence="1">
    <location>
        <begin position="123"/>
        <end position="144"/>
    </location>
</feature>
<feature type="transmembrane region" description="Helical" evidence="1">
    <location>
        <begin position="89"/>
        <end position="111"/>
    </location>
</feature>
<proteinExistence type="predicted"/>
<keyword evidence="1" id="KW-0472">Membrane</keyword>
<keyword evidence="1" id="KW-1133">Transmembrane helix</keyword>
<evidence type="ECO:0000313" key="2">
    <source>
        <dbReference type="EMBL" id="QGZ93912.1"/>
    </source>
</evidence>
<gene>
    <name evidence="2" type="ORF">DSM104635_00726</name>
</gene>
<dbReference type="EMBL" id="CP047045">
    <property type="protein sequence ID" value="QGZ93912.1"/>
    <property type="molecule type" value="Genomic_DNA"/>
</dbReference>
<dbReference type="Proteomes" id="UP000431269">
    <property type="component" value="Chromosome"/>
</dbReference>
<dbReference type="Pfam" id="PF05656">
    <property type="entry name" value="DUF805"/>
    <property type="match status" value="1"/>
</dbReference>
<dbReference type="PANTHER" id="PTHR34980">
    <property type="entry name" value="INNER MEMBRANE PROTEIN-RELATED-RELATED"/>
    <property type="match status" value="1"/>
</dbReference>
<organism evidence="2 3">
    <name type="scientific">Terricaulis silvestris</name>
    <dbReference type="NCBI Taxonomy" id="2686094"/>
    <lineage>
        <taxon>Bacteria</taxon>
        <taxon>Pseudomonadati</taxon>
        <taxon>Pseudomonadota</taxon>
        <taxon>Alphaproteobacteria</taxon>
        <taxon>Caulobacterales</taxon>
        <taxon>Caulobacteraceae</taxon>
        <taxon>Terricaulis</taxon>
    </lineage>
</organism>
<dbReference type="AlphaFoldDB" id="A0A6I6MQR6"/>
<evidence type="ECO:0000313" key="3">
    <source>
        <dbReference type="Proteomes" id="UP000431269"/>
    </source>
</evidence>
<dbReference type="InterPro" id="IPR008523">
    <property type="entry name" value="DUF805"/>
</dbReference>
<evidence type="ECO:0000256" key="1">
    <source>
        <dbReference type="SAM" id="Phobius"/>
    </source>
</evidence>
<accession>A0A6I6MQR6</accession>
<feature type="transmembrane region" description="Helical" evidence="1">
    <location>
        <begin position="20"/>
        <end position="38"/>
    </location>
</feature>
<dbReference type="KEGG" id="tsv:DSM104635_00726"/>
<dbReference type="GO" id="GO:0005886">
    <property type="term" value="C:plasma membrane"/>
    <property type="evidence" value="ECO:0007669"/>
    <property type="project" value="TreeGrafter"/>
</dbReference>
<sequence length="227" mass="23108">MGLVSLLFGFNGRINRAQYWLGTIGVNVVNWVVMLAMAGTSAVPAEKNPAAALAAASSQLAMILPLSVGVAWIAMALQVKRFHDRGQSGWWSLLPIAPVLLMVGNVFAAIAEQWPAERLFSSMGLPFLALIVISVGFFVNLGCLGSKDGPNKYDHTPGKGGGGPVFAPGGAPSGASGAASALFGAQSAIDRAVAEQARAAATPRVAPVAAAAARAAAPGSFGRKASR</sequence>
<feature type="transmembrane region" description="Helical" evidence="1">
    <location>
        <begin position="50"/>
        <end position="77"/>
    </location>
</feature>
<protein>
    <submittedName>
        <fullName evidence="2">Putative membrane protein</fullName>
    </submittedName>
</protein>
<name>A0A6I6MQR6_9CAUL</name>
<keyword evidence="3" id="KW-1185">Reference proteome</keyword>